<dbReference type="AlphaFoldDB" id="B8CFK8"/>
<dbReference type="Gene3D" id="2.40.70.10">
    <property type="entry name" value="Acid Proteases"/>
    <property type="match status" value="1"/>
</dbReference>
<evidence type="ECO:0000313" key="2">
    <source>
        <dbReference type="EMBL" id="EED87817.1"/>
    </source>
</evidence>
<dbReference type="Proteomes" id="UP000001449">
    <property type="component" value="Chromosome 22"/>
</dbReference>
<dbReference type="InterPro" id="IPR021109">
    <property type="entry name" value="Peptidase_aspartic_dom_sf"/>
</dbReference>
<feature type="compositionally biased region" description="Polar residues" evidence="1">
    <location>
        <begin position="58"/>
        <end position="69"/>
    </location>
</feature>
<reference evidence="2 3" key="1">
    <citation type="journal article" date="2004" name="Science">
        <title>The genome of the diatom Thalassiosira pseudonana: ecology, evolution, and metabolism.</title>
        <authorList>
            <person name="Armbrust E.V."/>
            <person name="Berges J.A."/>
            <person name="Bowler C."/>
            <person name="Green B.R."/>
            <person name="Martinez D."/>
            <person name="Putnam N.H."/>
            <person name="Zhou S."/>
            <person name="Allen A.E."/>
            <person name="Apt K.E."/>
            <person name="Bechner M."/>
            <person name="Brzezinski M.A."/>
            <person name="Chaal B.K."/>
            <person name="Chiovitti A."/>
            <person name="Davis A.K."/>
            <person name="Demarest M.S."/>
            <person name="Detter J.C."/>
            <person name="Glavina T."/>
            <person name="Goodstein D."/>
            <person name="Hadi M.Z."/>
            <person name="Hellsten U."/>
            <person name="Hildebrand M."/>
            <person name="Jenkins B.D."/>
            <person name="Jurka J."/>
            <person name="Kapitonov V.V."/>
            <person name="Kroger N."/>
            <person name="Lau W.W."/>
            <person name="Lane T.W."/>
            <person name="Larimer F.W."/>
            <person name="Lippmeier J.C."/>
            <person name="Lucas S."/>
            <person name="Medina M."/>
            <person name="Montsant A."/>
            <person name="Obornik M."/>
            <person name="Parker M.S."/>
            <person name="Palenik B."/>
            <person name="Pazour G.J."/>
            <person name="Richardson P.M."/>
            <person name="Rynearson T.A."/>
            <person name="Saito M.A."/>
            <person name="Schwartz D.C."/>
            <person name="Thamatrakoln K."/>
            <person name="Valentin K."/>
            <person name="Vardi A."/>
            <person name="Wilkerson F.P."/>
            <person name="Rokhsar D.S."/>
        </authorList>
    </citation>
    <scope>NUCLEOTIDE SEQUENCE [LARGE SCALE GENOMIC DNA]</scope>
    <source>
        <strain evidence="2 3">CCMP1335</strain>
    </source>
</reference>
<dbReference type="HOGENOM" id="CLU_757586_0_0_1"/>
<dbReference type="GeneID" id="7443883"/>
<dbReference type="EMBL" id="CM000653">
    <property type="protein sequence ID" value="EED87817.1"/>
    <property type="molecule type" value="Genomic_DNA"/>
</dbReference>
<evidence type="ECO:0008006" key="4">
    <source>
        <dbReference type="Google" id="ProtNLM"/>
    </source>
</evidence>
<accession>B8CFK8</accession>
<evidence type="ECO:0000313" key="3">
    <source>
        <dbReference type="Proteomes" id="UP000001449"/>
    </source>
</evidence>
<name>B8CFK8_THAPS</name>
<protein>
    <recommendedName>
        <fullName evidence="4">Peptidase A2 domain-containing protein</fullName>
    </recommendedName>
</protein>
<dbReference type="InParanoid" id="B8CFK8"/>
<feature type="region of interest" description="Disordered" evidence="1">
    <location>
        <begin position="29"/>
        <end position="82"/>
    </location>
</feature>
<evidence type="ECO:0000256" key="1">
    <source>
        <dbReference type="SAM" id="MobiDB-lite"/>
    </source>
</evidence>
<reference evidence="2 3" key="2">
    <citation type="journal article" date="2008" name="Nature">
        <title>The Phaeodactylum genome reveals the evolutionary history of diatom genomes.</title>
        <authorList>
            <person name="Bowler C."/>
            <person name="Allen A.E."/>
            <person name="Badger J.H."/>
            <person name="Grimwood J."/>
            <person name="Jabbari K."/>
            <person name="Kuo A."/>
            <person name="Maheswari U."/>
            <person name="Martens C."/>
            <person name="Maumus F."/>
            <person name="Otillar R.P."/>
            <person name="Rayko E."/>
            <person name="Salamov A."/>
            <person name="Vandepoele K."/>
            <person name="Beszteri B."/>
            <person name="Gruber A."/>
            <person name="Heijde M."/>
            <person name="Katinka M."/>
            <person name="Mock T."/>
            <person name="Valentin K."/>
            <person name="Verret F."/>
            <person name="Berges J.A."/>
            <person name="Brownlee C."/>
            <person name="Cadoret J.P."/>
            <person name="Chiovitti A."/>
            <person name="Choi C.J."/>
            <person name="Coesel S."/>
            <person name="De Martino A."/>
            <person name="Detter J.C."/>
            <person name="Durkin C."/>
            <person name="Falciatore A."/>
            <person name="Fournet J."/>
            <person name="Haruta M."/>
            <person name="Huysman M.J."/>
            <person name="Jenkins B.D."/>
            <person name="Jiroutova K."/>
            <person name="Jorgensen R.E."/>
            <person name="Joubert Y."/>
            <person name="Kaplan A."/>
            <person name="Kroger N."/>
            <person name="Kroth P.G."/>
            <person name="La Roche J."/>
            <person name="Lindquist E."/>
            <person name="Lommer M."/>
            <person name="Martin-Jezequel V."/>
            <person name="Lopez P.J."/>
            <person name="Lucas S."/>
            <person name="Mangogna M."/>
            <person name="McGinnis K."/>
            <person name="Medlin L.K."/>
            <person name="Montsant A."/>
            <person name="Oudot-Le Secq M.P."/>
            <person name="Napoli C."/>
            <person name="Obornik M."/>
            <person name="Parker M.S."/>
            <person name="Petit J.L."/>
            <person name="Porcel B.M."/>
            <person name="Poulsen N."/>
            <person name="Robison M."/>
            <person name="Rychlewski L."/>
            <person name="Rynearson T.A."/>
            <person name="Schmutz J."/>
            <person name="Shapiro H."/>
            <person name="Siaut M."/>
            <person name="Stanley M."/>
            <person name="Sussman M.R."/>
            <person name="Taylor A.R."/>
            <person name="Vardi A."/>
            <person name="von Dassow P."/>
            <person name="Vyverman W."/>
            <person name="Willis A."/>
            <person name="Wyrwicz L.S."/>
            <person name="Rokhsar D.S."/>
            <person name="Weissenbach J."/>
            <person name="Armbrust E.V."/>
            <person name="Green B.R."/>
            <person name="Van de Peer Y."/>
            <person name="Grigoriev I.V."/>
        </authorList>
    </citation>
    <scope>NUCLEOTIDE SEQUENCE [LARGE SCALE GENOMIC DNA]</scope>
    <source>
        <strain evidence="2 3">CCMP1335</strain>
    </source>
</reference>
<gene>
    <name evidence="2" type="ORF">THAPSDRAFT_11799</name>
</gene>
<dbReference type="PaxDb" id="35128-Thaps11799"/>
<sequence>MYLRRKNLFKDYINISLRDKAMTETVVATRKKKKKRRVYDDDADDASDSIGGVAKEQASVQSTTNQSPHTTANANTKEKTTNDDRWTITAPFQYYTLSQQSIAAKNDQDIYIRPSPGKYAAITVNLQSKSSPSSEVNYNLLVDTACSGIVLSPSAVSRGQRLEVIQLVNGGAASMTTAGGVDQGGFNIAKWGDSTSTKFIVGGVDVNELNTGRSNVMMNMAAVQDISALPSGLDGIMGLSFLNSFPCVDFDFGINGQLRLHKSDSNPPIPTNDELSIVGSAPMTLTRLGIYTVDVTLDGRGPVKLLVDTGAASSFLNWKGVSDLGMSRSSPQIEPIRDSIGAMGADNMALELTHSCSFYWHEWVFA</sequence>
<dbReference type="eggNOG" id="ENOG502SNP5">
    <property type="taxonomic scope" value="Eukaryota"/>
</dbReference>
<proteinExistence type="predicted"/>
<organism evidence="2 3">
    <name type="scientific">Thalassiosira pseudonana</name>
    <name type="common">Marine diatom</name>
    <name type="synonym">Cyclotella nana</name>
    <dbReference type="NCBI Taxonomy" id="35128"/>
    <lineage>
        <taxon>Eukaryota</taxon>
        <taxon>Sar</taxon>
        <taxon>Stramenopiles</taxon>
        <taxon>Ochrophyta</taxon>
        <taxon>Bacillariophyta</taxon>
        <taxon>Coscinodiscophyceae</taxon>
        <taxon>Thalassiosirophycidae</taxon>
        <taxon>Thalassiosirales</taxon>
        <taxon>Thalassiosiraceae</taxon>
        <taxon>Thalassiosira</taxon>
    </lineage>
</organism>
<keyword evidence="3" id="KW-1185">Reference proteome</keyword>
<dbReference type="RefSeq" id="XP_002295037.1">
    <property type="nucleotide sequence ID" value="XM_002295001.1"/>
</dbReference>
<dbReference type="KEGG" id="tps:THAPSDRAFT_11799"/>